<name>A0ABU0B253_9FIRM</name>
<proteinExistence type="predicted"/>
<dbReference type="EMBL" id="JAUSUX010000014">
    <property type="protein sequence ID" value="MDQ0286796.1"/>
    <property type="molecule type" value="Genomic_DNA"/>
</dbReference>
<comment type="caution">
    <text evidence="1">The sequence shown here is derived from an EMBL/GenBank/DDBJ whole genome shotgun (WGS) entry which is preliminary data.</text>
</comment>
<reference evidence="1 2" key="1">
    <citation type="submission" date="2023-07" db="EMBL/GenBank/DDBJ databases">
        <title>Genomic Encyclopedia of Type Strains, Phase IV (KMG-IV): sequencing the most valuable type-strain genomes for metagenomic binning, comparative biology and taxonomic classification.</title>
        <authorList>
            <person name="Goeker M."/>
        </authorList>
    </citation>
    <scope>NUCLEOTIDE SEQUENCE [LARGE SCALE GENOMIC DNA]</scope>
    <source>
        <strain evidence="1 2">DSM 12396</strain>
    </source>
</reference>
<sequence length="110" mass="12252">MKASPLFEGIRQKWVAQGEQQGLQNAILDALEENLGGYSEDVAEQVREVKDVTVLKKLLRSAVKAKTIAEFAFVLKRLPQELTVCEYQTGGRLFFCRCVAESLVQADSTC</sequence>
<dbReference type="Proteomes" id="UP001225644">
    <property type="component" value="Unassembled WGS sequence"/>
</dbReference>
<evidence type="ECO:0000313" key="1">
    <source>
        <dbReference type="EMBL" id="MDQ0286796.1"/>
    </source>
</evidence>
<evidence type="ECO:0000313" key="2">
    <source>
        <dbReference type="Proteomes" id="UP001225644"/>
    </source>
</evidence>
<accession>A0ABU0B253</accession>
<gene>
    <name evidence="1" type="ORF">J2Z49_001913</name>
</gene>
<dbReference type="RefSeq" id="WP_307402405.1">
    <property type="nucleotide sequence ID" value="NZ_JAUSUX010000014.1"/>
</dbReference>
<organism evidence="1 2">
    <name type="scientific">Desulfofundulus luciae</name>
    <dbReference type="NCBI Taxonomy" id="74702"/>
    <lineage>
        <taxon>Bacteria</taxon>
        <taxon>Bacillati</taxon>
        <taxon>Bacillota</taxon>
        <taxon>Clostridia</taxon>
        <taxon>Eubacteriales</taxon>
        <taxon>Peptococcaceae</taxon>
        <taxon>Desulfofundulus</taxon>
    </lineage>
</organism>
<keyword evidence="2" id="KW-1185">Reference proteome</keyword>
<protein>
    <submittedName>
        <fullName evidence="1">Uncharacterized protein</fullName>
    </submittedName>
</protein>